<dbReference type="EMBL" id="JAOPJF010000005">
    <property type="protein sequence ID" value="KAK1149098.1"/>
    <property type="molecule type" value="Genomic_DNA"/>
</dbReference>
<reference evidence="1 2" key="1">
    <citation type="journal article" date="2023" name="ACS Omega">
        <title>Identification of the Neoaspergillic Acid Biosynthesis Gene Cluster by Establishing an In Vitro CRISPR-Ribonucleoprotein Genetic System in Aspergillus melleus.</title>
        <authorList>
            <person name="Yuan B."/>
            <person name="Grau M.F."/>
            <person name="Murata R.M."/>
            <person name="Torok T."/>
            <person name="Venkateswaran K."/>
            <person name="Stajich J.E."/>
            <person name="Wang C.C.C."/>
        </authorList>
    </citation>
    <scope>NUCLEOTIDE SEQUENCE [LARGE SCALE GENOMIC DNA]</scope>
    <source>
        <strain evidence="1 2">IMV 1140</strain>
    </source>
</reference>
<dbReference type="Proteomes" id="UP001177260">
    <property type="component" value="Unassembled WGS sequence"/>
</dbReference>
<organism evidence="1 2">
    <name type="scientific">Aspergillus melleus</name>
    <dbReference type="NCBI Taxonomy" id="138277"/>
    <lineage>
        <taxon>Eukaryota</taxon>
        <taxon>Fungi</taxon>
        <taxon>Dikarya</taxon>
        <taxon>Ascomycota</taxon>
        <taxon>Pezizomycotina</taxon>
        <taxon>Eurotiomycetes</taxon>
        <taxon>Eurotiomycetidae</taxon>
        <taxon>Eurotiales</taxon>
        <taxon>Aspergillaceae</taxon>
        <taxon>Aspergillus</taxon>
        <taxon>Aspergillus subgen. Circumdati</taxon>
    </lineage>
</organism>
<name>A0ACC3BES9_9EURO</name>
<evidence type="ECO:0000313" key="2">
    <source>
        <dbReference type="Proteomes" id="UP001177260"/>
    </source>
</evidence>
<protein>
    <submittedName>
        <fullName evidence="1">Uncharacterized protein</fullName>
    </submittedName>
</protein>
<evidence type="ECO:0000313" key="1">
    <source>
        <dbReference type="EMBL" id="KAK1149098.1"/>
    </source>
</evidence>
<sequence>MSVSPGSVPRHAEMDDTALPPMSSKQLVTARSRRQLRGSESSIVISNRAAATLGYGAPDSFSGLMGRGGPGSHRRTGSTLRTVMKKIFTRKRGSQHDGFDSDYNFSSANSSHPSQVNGMAGDPTYSLPNSLNSKRSGGLAQKGVGNGGPMTLNDALAKLEIRPPRQRRATLPSLIFSDDESRDALEDVVSGRPEGNRSRKNSLHPNPDSLDDRRRKRRSRSAGQLRSMARDHRMSPIQWRRRSIESYVGSTAYTAVSDGEISIRPPTRATVTSLPKPCTEPSMYEVTHTETDVQVEAESIAPTAGTLVNAMQDSENVSMEQRLATLEIKLIDLEFAIARMQTNQSSASSPAATPVPSKKPEPTTDRRHNRKKSTARSPPDTSHSNYQSDRPVSTGTIRPGTTNTTASSANVHRSRTLQPPSSTSLSDTNSISIEQYSALVTLLRREQTARRNLEGEVSSLRDDIKQLQYMARESVGIGTMYPIRSADSQEFLRMRQAGRSATTSPARTEDKFGCPSPYESDSEWDRPEIPAKDEFYKPRWQNRRVEVSGMI</sequence>
<accession>A0ACC3BES9</accession>
<comment type="caution">
    <text evidence="1">The sequence shown here is derived from an EMBL/GenBank/DDBJ whole genome shotgun (WGS) entry which is preliminary data.</text>
</comment>
<gene>
    <name evidence="1" type="ORF">N8T08_007776</name>
</gene>
<keyword evidence="2" id="KW-1185">Reference proteome</keyword>
<proteinExistence type="predicted"/>